<organism evidence="1 2">
    <name type="scientific">Enterocloster bolteae</name>
    <dbReference type="NCBI Taxonomy" id="208479"/>
    <lineage>
        <taxon>Bacteria</taxon>
        <taxon>Bacillati</taxon>
        <taxon>Bacillota</taxon>
        <taxon>Clostridia</taxon>
        <taxon>Lachnospirales</taxon>
        <taxon>Lachnospiraceae</taxon>
        <taxon>Enterocloster</taxon>
    </lineage>
</organism>
<protein>
    <submittedName>
        <fullName evidence="1">Uncharacterized protein</fullName>
    </submittedName>
</protein>
<accession>A0A414AL74</accession>
<evidence type="ECO:0000313" key="2">
    <source>
        <dbReference type="Proteomes" id="UP000283975"/>
    </source>
</evidence>
<name>A0A414AL74_9FIRM</name>
<dbReference type="AlphaFoldDB" id="A0A414AL74"/>
<proteinExistence type="predicted"/>
<comment type="caution">
    <text evidence="1">The sequence shown here is derived from an EMBL/GenBank/DDBJ whole genome shotgun (WGS) entry which is preliminary data.</text>
</comment>
<gene>
    <name evidence="1" type="ORF">DW839_25970</name>
</gene>
<sequence length="86" mass="9917">MKCDMCDCHTSKIVKIRNHKNGNELNICRGCAVQNGFIKKPSDTHWECKYCDCTRGVPYADEPDFMVCARCGAEWEDCKMLVDDEY</sequence>
<dbReference type="Proteomes" id="UP000283975">
    <property type="component" value="Unassembled WGS sequence"/>
</dbReference>
<reference evidence="1 2" key="1">
    <citation type="submission" date="2018-08" db="EMBL/GenBank/DDBJ databases">
        <title>A genome reference for cultivated species of the human gut microbiota.</title>
        <authorList>
            <person name="Zou Y."/>
            <person name="Xue W."/>
            <person name="Luo G."/>
        </authorList>
    </citation>
    <scope>NUCLEOTIDE SEQUENCE [LARGE SCALE GENOMIC DNA]</scope>
    <source>
        <strain evidence="1 2">AM35-14</strain>
    </source>
</reference>
<dbReference type="EMBL" id="QSHZ01000038">
    <property type="protein sequence ID" value="RHC50177.1"/>
    <property type="molecule type" value="Genomic_DNA"/>
</dbReference>
<evidence type="ECO:0000313" key="1">
    <source>
        <dbReference type="EMBL" id="RHC50177.1"/>
    </source>
</evidence>